<feature type="transmembrane region" description="Helical" evidence="1">
    <location>
        <begin position="12"/>
        <end position="36"/>
    </location>
</feature>
<dbReference type="EMBL" id="KV442041">
    <property type="protein sequence ID" value="OAQ29451.1"/>
    <property type="molecule type" value="Genomic_DNA"/>
</dbReference>
<keyword evidence="3" id="KW-1185">Reference proteome</keyword>
<evidence type="ECO:0000256" key="1">
    <source>
        <dbReference type="SAM" id="Phobius"/>
    </source>
</evidence>
<dbReference type="OrthoDB" id="2400828at2759"/>
<feature type="transmembrane region" description="Helical" evidence="1">
    <location>
        <begin position="105"/>
        <end position="128"/>
    </location>
</feature>
<evidence type="ECO:0000313" key="3">
    <source>
        <dbReference type="Proteomes" id="UP000078512"/>
    </source>
</evidence>
<keyword evidence="1" id="KW-0812">Transmembrane</keyword>
<keyword evidence="1" id="KW-0472">Membrane</keyword>
<organism evidence="2 3">
    <name type="scientific">Linnemannia elongata AG-77</name>
    <dbReference type="NCBI Taxonomy" id="1314771"/>
    <lineage>
        <taxon>Eukaryota</taxon>
        <taxon>Fungi</taxon>
        <taxon>Fungi incertae sedis</taxon>
        <taxon>Mucoromycota</taxon>
        <taxon>Mortierellomycotina</taxon>
        <taxon>Mortierellomycetes</taxon>
        <taxon>Mortierellales</taxon>
        <taxon>Mortierellaceae</taxon>
        <taxon>Linnemannia</taxon>
    </lineage>
</organism>
<dbReference type="Proteomes" id="UP000078512">
    <property type="component" value="Unassembled WGS sequence"/>
</dbReference>
<gene>
    <name evidence="2" type="ORF">K457DRAFT_125894</name>
</gene>
<evidence type="ECO:0000313" key="2">
    <source>
        <dbReference type="EMBL" id="OAQ29451.1"/>
    </source>
</evidence>
<keyword evidence="1" id="KW-1133">Transmembrane helix</keyword>
<proteinExistence type="predicted"/>
<dbReference type="AlphaFoldDB" id="A0A197JYC9"/>
<accession>A0A197JYC9</accession>
<name>A0A197JYC9_9FUNG</name>
<protein>
    <submittedName>
        <fullName evidence="2">Uncharacterized protein</fullName>
    </submittedName>
</protein>
<feature type="transmembrane region" description="Helical" evidence="1">
    <location>
        <begin position="75"/>
        <end position="93"/>
    </location>
</feature>
<reference evidence="2 3" key="1">
    <citation type="submission" date="2016-05" db="EMBL/GenBank/DDBJ databases">
        <title>Genome sequencing reveals origins of a unique bacterial endosymbiosis in the earliest lineages of terrestrial Fungi.</title>
        <authorList>
            <consortium name="DOE Joint Genome Institute"/>
            <person name="Uehling J."/>
            <person name="Gryganskyi A."/>
            <person name="Hameed K."/>
            <person name="Tschaplinski T."/>
            <person name="Misztal P."/>
            <person name="Wu S."/>
            <person name="Desiro A."/>
            <person name="Vande Pol N."/>
            <person name="Du Z.-Y."/>
            <person name="Zienkiewicz A."/>
            <person name="Zienkiewicz K."/>
            <person name="Morin E."/>
            <person name="Tisserant E."/>
            <person name="Splivallo R."/>
            <person name="Hainaut M."/>
            <person name="Henrissat B."/>
            <person name="Ohm R."/>
            <person name="Kuo A."/>
            <person name="Yan J."/>
            <person name="Lipzen A."/>
            <person name="Nolan M."/>
            <person name="Labutti K."/>
            <person name="Barry K."/>
            <person name="Goldstein A."/>
            <person name="Labbe J."/>
            <person name="Schadt C."/>
            <person name="Tuskan G."/>
            <person name="Grigoriev I."/>
            <person name="Martin F."/>
            <person name="Vilgalys R."/>
            <person name="Bonito G."/>
        </authorList>
    </citation>
    <scope>NUCLEOTIDE SEQUENCE [LARGE SCALE GENOMIC DNA]</scope>
    <source>
        <strain evidence="2 3">AG-77</strain>
    </source>
</reference>
<sequence>MSTIALRRYRIWMIFLTFINGLVMAGFYGYSLYAWFIHQPSTWELRATADTYNLIGIAAPRQILPRPYAFYWQEWSNIVTAGVIFIISIVALISHYNLPKYFRALLVAIPVGLSLYVNIDYIAFVMGLRFVRSPLNCLSTNVLCYLSWSSRFMAIITDAFVLVEIGLTLRWGPLRPKKDIVVDDEALVEQVPVQTSQPPLQTGHDSKILVLVLTVHSK</sequence>
<feature type="transmembrane region" description="Helical" evidence="1">
    <location>
        <begin position="148"/>
        <end position="169"/>
    </location>
</feature>